<organism evidence="7 8">
    <name type="scientific">Trifolium subterraneum</name>
    <name type="common">Subterranean clover</name>
    <dbReference type="NCBI Taxonomy" id="3900"/>
    <lineage>
        <taxon>Eukaryota</taxon>
        <taxon>Viridiplantae</taxon>
        <taxon>Streptophyta</taxon>
        <taxon>Embryophyta</taxon>
        <taxon>Tracheophyta</taxon>
        <taxon>Spermatophyta</taxon>
        <taxon>Magnoliopsida</taxon>
        <taxon>eudicotyledons</taxon>
        <taxon>Gunneridae</taxon>
        <taxon>Pentapetalae</taxon>
        <taxon>rosids</taxon>
        <taxon>fabids</taxon>
        <taxon>Fabales</taxon>
        <taxon>Fabaceae</taxon>
        <taxon>Papilionoideae</taxon>
        <taxon>50 kb inversion clade</taxon>
        <taxon>NPAAA clade</taxon>
        <taxon>Hologalegina</taxon>
        <taxon>IRL clade</taxon>
        <taxon>Trifolieae</taxon>
        <taxon>Trifolium</taxon>
    </lineage>
</organism>
<dbReference type="InterPro" id="IPR005016">
    <property type="entry name" value="TDE1/TMS"/>
</dbReference>
<feature type="transmembrane region" description="Helical" evidence="6">
    <location>
        <begin position="155"/>
        <end position="177"/>
    </location>
</feature>
<dbReference type="EMBL" id="DF973753">
    <property type="protein sequence ID" value="GAU39272.1"/>
    <property type="molecule type" value="Genomic_DNA"/>
</dbReference>
<dbReference type="Proteomes" id="UP000242715">
    <property type="component" value="Unassembled WGS sequence"/>
</dbReference>
<evidence type="ECO:0000256" key="2">
    <source>
        <dbReference type="ARBA" id="ARBA00006665"/>
    </source>
</evidence>
<dbReference type="OrthoDB" id="5963193at2759"/>
<accession>A0A2Z6NS63</accession>
<evidence type="ECO:0000256" key="4">
    <source>
        <dbReference type="ARBA" id="ARBA00022989"/>
    </source>
</evidence>
<dbReference type="PANTHER" id="PTHR10383">
    <property type="entry name" value="SERINE INCORPORATOR"/>
    <property type="match status" value="1"/>
</dbReference>
<feature type="transmembrane region" description="Helical" evidence="6">
    <location>
        <begin position="36"/>
        <end position="53"/>
    </location>
</feature>
<feature type="transmembrane region" description="Helical" evidence="6">
    <location>
        <begin position="294"/>
        <end position="315"/>
    </location>
</feature>
<comment type="subcellular location">
    <subcellularLocation>
        <location evidence="1">Membrane</location>
        <topology evidence="1">Multi-pass membrane protein</topology>
    </subcellularLocation>
</comment>
<evidence type="ECO:0000256" key="3">
    <source>
        <dbReference type="ARBA" id="ARBA00022692"/>
    </source>
</evidence>
<proteinExistence type="inferred from homology"/>
<gene>
    <name evidence="7" type="ORF">TSUD_72110</name>
</gene>
<sequence>METGESNNGNERRIISNDSSWLSQFRNASNPWMARYAYAVIFLVSNLLAWAARDYGHGALTEMERLKGCNGGKDCLGAEGVLRVSLGCFIFYIIMFLSTAGTSKLNQVKDTWHSGWWLVKIVFWVVMTVIPFFLPTGFIQIYGEVAHFGAGQIHVMLFATTAYVVCLVGIILMYIWYAPEPSCLLNIFFITWTLVLVQLMTSVSLHPKVNAGILTPGLMGLYVVFLCWCAIRSEPAGENCIRKSDTATKTDWLSIISFVVAILAIVIATFSTGIDSKCFQFRKDDTPAEDDVPYGYGFFHFVFATGAMYFAMLLVGWNSHHAMRKGVNKANVFPVVSCHFVNDHI</sequence>
<feature type="transmembrane region" description="Helical" evidence="6">
    <location>
        <begin position="184"/>
        <end position="205"/>
    </location>
</feature>
<keyword evidence="5 6" id="KW-0472">Membrane</keyword>
<keyword evidence="4 6" id="KW-1133">Transmembrane helix</keyword>
<feature type="transmembrane region" description="Helical" evidence="6">
    <location>
        <begin position="121"/>
        <end position="143"/>
    </location>
</feature>
<evidence type="ECO:0000313" key="8">
    <source>
        <dbReference type="Proteomes" id="UP000242715"/>
    </source>
</evidence>
<name>A0A2Z6NS63_TRISU</name>
<dbReference type="AlphaFoldDB" id="A0A2Z6NS63"/>
<feature type="transmembrane region" description="Helical" evidence="6">
    <location>
        <begin position="252"/>
        <end position="274"/>
    </location>
</feature>
<protein>
    <recommendedName>
        <fullName evidence="9">Serine incorporator</fullName>
    </recommendedName>
</protein>
<reference evidence="8" key="1">
    <citation type="journal article" date="2017" name="Front. Plant Sci.">
        <title>Climate Clever Clovers: New Paradigm to Reduce the Environmental Footprint of Ruminants by Breeding Low Methanogenic Forages Utilizing Haplotype Variation.</title>
        <authorList>
            <person name="Kaur P."/>
            <person name="Appels R."/>
            <person name="Bayer P.E."/>
            <person name="Keeble-Gagnere G."/>
            <person name="Wang J."/>
            <person name="Hirakawa H."/>
            <person name="Shirasawa K."/>
            <person name="Vercoe P."/>
            <person name="Stefanova K."/>
            <person name="Durmic Z."/>
            <person name="Nichols P."/>
            <person name="Revell C."/>
            <person name="Isobe S.N."/>
            <person name="Edwards D."/>
            <person name="Erskine W."/>
        </authorList>
    </citation>
    <scope>NUCLEOTIDE SEQUENCE [LARGE SCALE GENOMIC DNA]</scope>
    <source>
        <strain evidence="8">cv. Daliak</strain>
    </source>
</reference>
<dbReference type="GO" id="GO:0016020">
    <property type="term" value="C:membrane"/>
    <property type="evidence" value="ECO:0007669"/>
    <property type="project" value="UniProtKB-SubCell"/>
</dbReference>
<keyword evidence="8" id="KW-1185">Reference proteome</keyword>
<dbReference type="PANTHER" id="PTHR10383:SF63">
    <property type="entry name" value="OS01G0179800 PROTEIN"/>
    <property type="match status" value="1"/>
</dbReference>
<evidence type="ECO:0008006" key="9">
    <source>
        <dbReference type="Google" id="ProtNLM"/>
    </source>
</evidence>
<feature type="transmembrane region" description="Helical" evidence="6">
    <location>
        <begin position="211"/>
        <end position="231"/>
    </location>
</feature>
<evidence type="ECO:0000313" key="7">
    <source>
        <dbReference type="EMBL" id="GAU39272.1"/>
    </source>
</evidence>
<evidence type="ECO:0000256" key="6">
    <source>
        <dbReference type="SAM" id="Phobius"/>
    </source>
</evidence>
<evidence type="ECO:0000256" key="5">
    <source>
        <dbReference type="ARBA" id="ARBA00023136"/>
    </source>
</evidence>
<feature type="transmembrane region" description="Helical" evidence="6">
    <location>
        <begin position="80"/>
        <end position="100"/>
    </location>
</feature>
<dbReference type="Pfam" id="PF03348">
    <property type="entry name" value="Serinc"/>
    <property type="match status" value="3"/>
</dbReference>
<evidence type="ECO:0000256" key="1">
    <source>
        <dbReference type="ARBA" id="ARBA00004141"/>
    </source>
</evidence>
<keyword evidence="3 6" id="KW-0812">Transmembrane</keyword>
<comment type="similarity">
    <text evidence="2">Belongs to the TDE1 family.</text>
</comment>